<protein>
    <submittedName>
        <fullName evidence="2">Uncharacterized protein</fullName>
    </submittedName>
</protein>
<evidence type="ECO:0000313" key="2">
    <source>
        <dbReference type="EMBL" id="RMZ71869.1"/>
    </source>
</evidence>
<proteinExistence type="predicted"/>
<dbReference type="EMBL" id="KE747828">
    <property type="protein sequence ID" value="RMZ71869.1"/>
    <property type="molecule type" value="Genomic_DNA"/>
</dbReference>
<evidence type="ECO:0000313" key="3">
    <source>
        <dbReference type="Proteomes" id="UP000265663"/>
    </source>
</evidence>
<dbReference type="OrthoDB" id="3659462at2759"/>
<keyword evidence="3" id="KW-1185">Reference proteome</keyword>
<accession>A0A3M7MBV1</accession>
<dbReference type="Proteomes" id="UP000265663">
    <property type="component" value="Unassembled WGS sequence"/>
</dbReference>
<feature type="coiled-coil region" evidence="1">
    <location>
        <begin position="151"/>
        <end position="179"/>
    </location>
</feature>
<keyword evidence="1" id="KW-0175">Coiled coil</keyword>
<gene>
    <name evidence="2" type="ORF">GMOD_00009217</name>
</gene>
<dbReference type="AlphaFoldDB" id="A0A3M7MBV1"/>
<reference evidence="2 3" key="1">
    <citation type="journal article" date="2014" name="PLoS ONE">
        <title>De novo Genome Assembly of the Fungal Plant Pathogen Pyrenophora semeniperda.</title>
        <authorList>
            <person name="Soliai M.M."/>
            <person name="Meyer S.E."/>
            <person name="Udall J.A."/>
            <person name="Elzinga D.E."/>
            <person name="Hermansen R.A."/>
            <person name="Bodily P.M."/>
            <person name="Hart A.A."/>
            <person name="Coleman C.E."/>
        </authorList>
    </citation>
    <scope>NUCLEOTIDE SEQUENCE [LARGE SCALE GENOMIC DNA]</scope>
    <source>
        <strain evidence="2 3">CCB06</strain>
        <tissue evidence="2">Mycelium</tissue>
    </source>
</reference>
<name>A0A3M7MBV1_9PLEO</name>
<sequence>MSHLQMLPQYRQRNIVAGDCRVTKRHKESFTAPTYQHLPRNDAYLRASRPVQPYAGQRIASGIAPRLQFPQTYVNAPTDAQIAAYKDAVITNAWHEEWHKEPENFGQAWPMSVLNQPAKIDLPSHSLHAKSVHLSYWDYNHEPDGAIAQRLAQEEAQRLAQEQEKRRKMEQNMELDDRRKAMQRAQHREYVKQAVKKTQFIDLTGDDVKQAVKKTQFIDLTGDDIMDSTQLWKSHDAENKENHPPFWDNGFWHFQQPASGYNGFLSALSDDTAVLNPACYTALIPQNDDYRIF</sequence>
<organism evidence="2 3">
    <name type="scientific">Pyrenophora seminiperda CCB06</name>
    <dbReference type="NCBI Taxonomy" id="1302712"/>
    <lineage>
        <taxon>Eukaryota</taxon>
        <taxon>Fungi</taxon>
        <taxon>Dikarya</taxon>
        <taxon>Ascomycota</taxon>
        <taxon>Pezizomycotina</taxon>
        <taxon>Dothideomycetes</taxon>
        <taxon>Pleosporomycetidae</taxon>
        <taxon>Pleosporales</taxon>
        <taxon>Pleosporineae</taxon>
        <taxon>Pleosporaceae</taxon>
        <taxon>Pyrenophora</taxon>
    </lineage>
</organism>
<evidence type="ECO:0000256" key="1">
    <source>
        <dbReference type="SAM" id="Coils"/>
    </source>
</evidence>